<accession>A0A1B3TRJ6</accession>
<evidence type="ECO:0000256" key="3">
    <source>
        <dbReference type="ARBA" id="ARBA00022980"/>
    </source>
</evidence>
<dbReference type="GO" id="GO:0003735">
    <property type="term" value="F:structural constituent of ribosome"/>
    <property type="evidence" value="ECO:0007669"/>
    <property type="project" value="InterPro"/>
</dbReference>
<reference evidence="8" key="1">
    <citation type="journal article" date="2016" name="New Phytol.">
        <title>Complete mitochondrial genomes from the ferns Ophioglossum californicum and Psilotum nudum are highly repetitive with the largest organellar introns.</title>
        <authorList>
            <person name="Guo W."/>
            <person name="Zhu A."/>
            <person name="Fan W."/>
            <person name="Mower J.P."/>
        </authorList>
    </citation>
    <scope>NUCLEOTIDE SEQUENCE</scope>
    <source>
        <strain evidence="8">V16</strain>
    </source>
</reference>
<dbReference type="Gene3D" id="1.10.287.1480">
    <property type="match status" value="1"/>
</dbReference>
<evidence type="ECO:0000256" key="5">
    <source>
        <dbReference type="ARBA" id="ARBA00023274"/>
    </source>
</evidence>
<geneLocation type="mitochondrion" evidence="8"/>
<sequence length="107" mass="12443">MPSKKLIGVSNGNIRDHQHRRLAAKSESKRRLCKAICQDINPPSRVRSKTMEKWSRLPRNSSETRVRNRCIFTGRSRSVYKLFRLSRIVFRELASKGSLIGINKSCW</sequence>
<name>A0A1B3TRJ6_PSINU</name>
<evidence type="ECO:0000256" key="6">
    <source>
        <dbReference type="ARBA" id="ARBA00040774"/>
    </source>
</evidence>
<dbReference type="GeneID" id="28799938"/>
<dbReference type="FunFam" id="1.10.287.1480:FF:000001">
    <property type="entry name" value="30S ribosomal protein S14"/>
    <property type="match status" value="1"/>
</dbReference>
<dbReference type="PROSITE" id="PS00527">
    <property type="entry name" value="RIBOSOMAL_S14"/>
    <property type="match status" value="1"/>
</dbReference>
<evidence type="ECO:0000256" key="2">
    <source>
        <dbReference type="ARBA" id="ARBA00009083"/>
    </source>
</evidence>
<dbReference type="NCBIfam" id="NF006477">
    <property type="entry name" value="PRK08881.1"/>
    <property type="match status" value="1"/>
</dbReference>
<organism evidence="8">
    <name type="scientific">Psilotum nudum</name>
    <name type="common">Whisk fern</name>
    <name type="synonym">Lycopodium nudum</name>
    <dbReference type="NCBI Taxonomy" id="3240"/>
    <lineage>
        <taxon>Eukaryota</taxon>
        <taxon>Viridiplantae</taxon>
        <taxon>Streptophyta</taxon>
        <taxon>Embryophyta</taxon>
        <taxon>Tracheophyta</taxon>
        <taxon>Polypodiopsida</taxon>
        <taxon>Ophioglossidae</taxon>
        <taxon>Psilotales</taxon>
        <taxon>Psilotaceae</taxon>
        <taxon>Psilotum</taxon>
    </lineage>
</organism>
<dbReference type="InterPro" id="IPR001209">
    <property type="entry name" value="Ribosomal_uS14"/>
</dbReference>
<dbReference type="Pfam" id="PF00253">
    <property type="entry name" value="Ribosomal_S14"/>
    <property type="match status" value="1"/>
</dbReference>
<keyword evidence="5" id="KW-0687">Ribonucleoprotein</keyword>
<evidence type="ECO:0000256" key="7">
    <source>
        <dbReference type="ARBA" id="ARBA00042804"/>
    </source>
</evidence>
<comment type="similarity">
    <text evidence="2">Belongs to the universal ribosomal protein uS14 family.</text>
</comment>
<dbReference type="PANTHER" id="PTHR19836">
    <property type="entry name" value="30S RIBOSOMAL PROTEIN S14"/>
    <property type="match status" value="1"/>
</dbReference>
<evidence type="ECO:0000256" key="4">
    <source>
        <dbReference type="ARBA" id="ARBA00023128"/>
    </source>
</evidence>
<dbReference type="GO" id="GO:0005739">
    <property type="term" value="C:mitochondrion"/>
    <property type="evidence" value="ECO:0007669"/>
    <property type="project" value="UniProtKB-SubCell"/>
</dbReference>
<comment type="subcellular location">
    <subcellularLocation>
        <location evidence="1">Mitochondrion</location>
    </subcellularLocation>
</comment>
<dbReference type="EMBL" id="KX171638">
    <property type="protein sequence ID" value="AOH05938.1"/>
    <property type="molecule type" value="Genomic_DNA"/>
</dbReference>
<keyword evidence="4 8" id="KW-0496">Mitochondrion</keyword>
<dbReference type="SUPFAM" id="SSF57716">
    <property type="entry name" value="Glucocorticoid receptor-like (DNA-binding domain)"/>
    <property type="match status" value="1"/>
</dbReference>
<dbReference type="GO" id="GO:0006412">
    <property type="term" value="P:translation"/>
    <property type="evidence" value="ECO:0007669"/>
    <property type="project" value="InterPro"/>
</dbReference>
<dbReference type="RefSeq" id="YP_009277468.1">
    <property type="nucleotide sequence ID" value="NC_030952.1"/>
</dbReference>
<dbReference type="GO" id="GO:0015935">
    <property type="term" value="C:small ribosomal subunit"/>
    <property type="evidence" value="ECO:0007669"/>
    <property type="project" value="TreeGrafter"/>
</dbReference>
<gene>
    <name evidence="8" type="primary">rps14</name>
</gene>
<evidence type="ECO:0000256" key="1">
    <source>
        <dbReference type="ARBA" id="ARBA00004173"/>
    </source>
</evidence>
<evidence type="ECO:0000313" key="8">
    <source>
        <dbReference type="EMBL" id="AOH05938.1"/>
    </source>
</evidence>
<dbReference type="PANTHER" id="PTHR19836:SF30">
    <property type="entry name" value="RIBOSOMAL PROTEIN S14"/>
    <property type="match status" value="1"/>
</dbReference>
<dbReference type="AlphaFoldDB" id="A0A1B3TRJ6"/>
<dbReference type="InterPro" id="IPR018271">
    <property type="entry name" value="Ribosomal_uS14_CS"/>
</dbReference>
<proteinExistence type="inferred from homology"/>
<protein>
    <recommendedName>
        <fullName evidence="6">Small ribosomal subunit protein uS14m</fullName>
    </recommendedName>
    <alternativeName>
        <fullName evidence="7">Ribosomal protein S14, mitochondrial</fullName>
    </alternativeName>
</protein>
<keyword evidence="3 8" id="KW-0689">Ribosomal protein</keyword>